<dbReference type="AlphaFoldDB" id="A0A1H5JKE8"/>
<sequence length="64" mass="7494">MSGEHWEIRRTRRYGSERVRVVQGLGLAKAYAEADIVANGNEGRIQFIDRDKRILYYDVHPEMT</sequence>
<reference evidence="2 3" key="1">
    <citation type="submission" date="2016-10" db="EMBL/GenBank/DDBJ databases">
        <authorList>
            <person name="de Groot N.N."/>
        </authorList>
    </citation>
    <scope>NUCLEOTIDE SEQUENCE [LARGE SCALE GENOMIC DNA]</scope>
    <source>
        <strain evidence="2 3">GAS522</strain>
    </source>
</reference>
<evidence type="ECO:0000313" key="3">
    <source>
        <dbReference type="Proteomes" id="UP000183208"/>
    </source>
</evidence>
<protein>
    <submittedName>
        <fullName evidence="2">Uncharacterized protein</fullName>
    </submittedName>
</protein>
<accession>A0A1H5JKE8</accession>
<name>A0A1H5JKE8_9BRAD</name>
<evidence type="ECO:0000313" key="1">
    <source>
        <dbReference type="EMBL" id="SEE51410.1"/>
    </source>
</evidence>
<dbReference type="RefSeq" id="WP_074830505.1">
    <property type="nucleotide sequence ID" value="NZ_FNTI01000001.1"/>
</dbReference>
<dbReference type="EMBL" id="FNTI01000001">
    <property type="protein sequence ID" value="SEE51410.1"/>
    <property type="molecule type" value="Genomic_DNA"/>
</dbReference>
<dbReference type="Proteomes" id="UP000183208">
    <property type="component" value="Unassembled WGS sequence"/>
</dbReference>
<evidence type="ECO:0000313" key="2">
    <source>
        <dbReference type="EMBL" id="SEE52976.1"/>
    </source>
</evidence>
<gene>
    <name evidence="1" type="ORF">SAMN05444171_7807</name>
    <name evidence="2" type="ORF">SAMN05444171_7874</name>
</gene>
<dbReference type="EMBL" id="FNTI01000001">
    <property type="protein sequence ID" value="SEE52976.1"/>
    <property type="molecule type" value="Genomic_DNA"/>
</dbReference>
<proteinExistence type="predicted"/>
<organism evidence="2 3">
    <name type="scientific">Bradyrhizobium lablabi</name>
    <dbReference type="NCBI Taxonomy" id="722472"/>
    <lineage>
        <taxon>Bacteria</taxon>
        <taxon>Pseudomonadati</taxon>
        <taxon>Pseudomonadota</taxon>
        <taxon>Alphaproteobacteria</taxon>
        <taxon>Hyphomicrobiales</taxon>
        <taxon>Nitrobacteraceae</taxon>
        <taxon>Bradyrhizobium</taxon>
    </lineage>
</organism>